<name>A0AAD4J8L6_PERFH</name>
<gene>
    <name evidence="2" type="ORF">C2S53_014863</name>
</gene>
<comment type="caution">
    <text evidence="2">The sequence shown here is derived from an EMBL/GenBank/DDBJ whole genome shotgun (WGS) entry which is preliminary data.</text>
</comment>
<feature type="compositionally biased region" description="Basic and acidic residues" evidence="1">
    <location>
        <begin position="84"/>
        <end position="102"/>
    </location>
</feature>
<feature type="compositionally biased region" description="Gly residues" evidence="1">
    <location>
        <begin position="114"/>
        <end position="145"/>
    </location>
</feature>
<reference evidence="2 3" key="1">
    <citation type="journal article" date="2021" name="Nat. Commun.">
        <title>Incipient diploidization of the medicinal plant Perilla within 10,000 years.</title>
        <authorList>
            <person name="Zhang Y."/>
            <person name="Shen Q."/>
            <person name="Leng L."/>
            <person name="Zhang D."/>
            <person name="Chen S."/>
            <person name="Shi Y."/>
            <person name="Ning Z."/>
            <person name="Chen S."/>
        </authorList>
    </citation>
    <scope>NUCLEOTIDE SEQUENCE [LARGE SCALE GENOMIC DNA]</scope>
    <source>
        <strain evidence="3">cv. PC099</strain>
    </source>
</reference>
<feature type="region of interest" description="Disordered" evidence="1">
    <location>
        <begin position="1"/>
        <end position="44"/>
    </location>
</feature>
<evidence type="ECO:0000313" key="3">
    <source>
        <dbReference type="Proteomes" id="UP001190926"/>
    </source>
</evidence>
<evidence type="ECO:0000256" key="1">
    <source>
        <dbReference type="SAM" id="MobiDB-lite"/>
    </source>
</evidence>
<sequence>MGYAESDPRRDYEEEEDEDLSDDSILAQMGYLKNEPPKHEPINRPIAELNLVSALKGSREKESRPGEECRVSWAPDVYDPPCTSDDHFTQSSTERHRSELKAKGASGKNRQKTGGKGSGVMEGRVGGGKGSRGGGSKGSEGGAKAAGGSKDKKKAEQKHKKHGGGTGSKYSNPGDF</sequence>
<feature type="compositionally biased region" description="Basic and acidic residues" evidence="1">
    <location>
        <begin position="57"/>
        <end position="70"/>
    </location>
</feature>
<dbReference type="PANTHER" id="PTHR34952">
    <property type="entry name" value="OS05G0113500 PROTEIN"/>
    <property type="match status" value="1"/>
</dbReference>
<feature type="compositionally biased region" description="Acidic residues" evidence="1">
    <location>
        <begin position="13"/>
        <end position="22"/>
    </location>
</feature>
<feature type="compositionally biased region" description="Basic and acidic residues" evidence="1">
    <location>
        <begin position="1"/>
        <end position="12"/>
    </location>
</feature>
<protein>
    <submittedName>
        <fullName evidence="2">Uncharacterized protein</fullName>
    </submittedName>
</protein>
<keyword evidence="3" id="KW-1185">Reference proteome</keyword>
<dbReference type="AlphaFoldDB" id="A0AAD4J8L6"/>
<dbReference type="PANTHER" id="PTHR34952:SF2">
    <property type="entry name" value="OS05G0113500 PROTEIN"/>
    <property type="match status" value="1"/>
</dbReference>
<dbReference type="Proteomes" id="UP001190926">
    <property type="component" value="Unassembled WGS sequence"/>
</dbReference>
<feature type="region of interest" description="Disordered" evidence="1">
    <location>
        <begin position="56"/>
        <end position="176"/>
    </location>
</feature>
<organism evidence="2 3">
    <name type="scientific">Perilla frutescens var. hirtella</name>
    <name type="common">Perilla citriodora</name>
    <name type="synonym">Perilla setoyensis</name>
    <dbReference type="NCBI Taxonomy" id="608512"/>
    <lineage>
        <taxon>Eukaryota</taxon>
        <taxon>Viridiplantae</taxon>
        <taxon>Streptophyta</taxon>
        <taxon>Embryophyta</taxon>
        <taxon>Tracheophyta</taxon>
        <taxon>Spermatophyta</taxon>
        <taxon>Magnoliopsida</taxon>
        <taxon>eudicotyledons</taxon>
        <taxon>Gunneridae</taxon>
        <taxon>Pentapetalae</taxon>
        <taxon>asterids</taxon>
        <taxon>lamiids</taxon>
        <taxon>Lamiales</taxon>
        <taxon>Lamiaceae</taxon>
        <taxon>Nepetoideae</taxon>
        <taxon>Elsholtzieae</taxon>
        <taxon>Perilla</taxon>
    </lineage>
</organism>
<proteinExistence type="predicted"/>
<accession>A0AAD4J8L6</accession>
<dbReference type="EMBL" id="SDAM02000113">
    <property type="protein sequence ID" value="KAH6829169.1"/>
    <property type="molecule type" value="Genomic_DNA"/>
</dbReference>
<evidence type="ECO:0000313" key="2">
    <source>
        <dbReference type="EMBL" id="KAH6829169.1"/>
    </source>
</evidence>